<dbReference type="OrthoDB" id="2609654at2759"/>
<keyword evidence="1" id="KW-0732">Signal</keyword>
<comment type="caution">
    <text evidence="2">The sequence shown here is derived from an EMBL/GenBank/DDBJ whole genome shotgun (WGS) entry which is preliminary data.</text>
</comment>
<feature type="chain" id="PRO_5040280356" description="Secreted protein" evidence="1">
    <location>
        <begin position="22"/>
        <end position="90"/>
    </location>
</feature>
<name>A0A9P7JKZ3_9AGAM</name>
<feature type="signal peptide" evidence="1">
    <location>
        <begin position="1"/>
        <end position="21"/>
    </location>
</feature>
<dbReference type="GeneID" id="64701683"/>
<keyword evidence="3" id="KW-1185">Reference proteome</keyword>
<evidence type="ECO:0000313" key="2">
    <source>
        <dbReference type="EMBL" id="KAG2083172.1"/>
    </source>
</evidence>
<evidence type="ECO:0008006" key="4">
    <source>
        <dbReference type="Google" id="ProtNLM"/>
    </source>
</evidence>
<dbReference type="Proteomes" id="UP000823399">
    <property type="component" value="Unassembled WGS sequence"/>
</dbReference>
<dbReference type="AlphaFoldDB" id="A0A9P7JKZ3"/>
<gene>
    <name evidence="2" type="ORF">F5147DRAFT_733581</name>
</gene>
<dbReference type="RefSeq" id="XP_041284380.1">
    <property type="nucleotide sequence ID" value="XM_041439424.1"/>
</dbReference>
<reference evidence="2" key="1">
    <citation type="journal article" date="2020" name="New Phytol.">
        <title>Comparative genomics reveals dynamic genome evolution in host specialist ectomycorrhizal fungi.</title>
        <authorList>
            <person name="Lofgren L.A."/>
            <person name="Nguyen N.H."/>
            <person name="Vilgalys R."/>
            <person name="Ruytinx J."/>
            <person name="Liao H.L."/>
            <person name="Branco S."/>
            <person name="Kuo A."/>
            <person name="LaButti K."/>
            <person name="Lipzen A."/>
            <person name="Andreopoulos W."/>
            <person name="Pangilinan J."/>
            <person name="Riley R."/>
            <person name="Hundley H."/>
            <person name="Na H."/>
            <person name="Barry K."/>
            <person name="Grigoriev I.V."/>
            <person name="Stajich J.E."/>
            <person name="Kennedy P.G."/>
        </authorList>
    </citation>
    <scope>NUCLEOTIDE SEQUENCE</scope>
    <source>
        <strain evidence="2">FC423</strain>
    </source>
</reference>
<protein>
    <recommendedName>
        <fullName evidence="4">Secreted protein</fullName>
    </recommendedName>
</protein>
<dbReference type="EMBL" id="JABBWM010000289">
    <property type="protein sequence ID" value="KAG2083172.1"/>
    <property type="molecule type" value="Genomic_DNA"/>
</dbReference>
<organism evidence="2 3">
    <name type="scientific">Suillus discolor</name>
    <dbReference type="NCBI Taxonomy" id="1912936"/>
    <lineage>
        <taxon>Eukaryota</taxon>
        <taxon>Fungi</taxon>
        <taxon>Dikarya</taxon>
        <taxon>Basidiomycota</taxon>
        <taxon>Agaricomycotina</taxon>
        <taxon>Agaricomycetes</taxon>
        <taxon>Agaricomycetidae</taxon>
        <taxon>Boletales</taxon>
        <taxon>Suillineae</taxon>
        <taxon>Suillaceae</taxon>
        <taxon>Suillus</taxon>
    </lineage>
</organism>
<evidence type="ECO:0000313" key="3">
    <source>
        <dbReference type="Proteomes" id="UP000823399"/>
    </source>
</evidence>
<sequence length="90" mass="10149">MFCRSHDIHVIASIFIPVLQASGVWSTRRPILSSTRSWTTHCHHDLEMRLFTIAFNKYLHAGLAQTQTSATTENASCVSVPAEAFYTAYF</sequence>
<evidence type="ECO:0000256" key="1">
    <source>
        <dbReference type="SAM" id="SignalP"/>
    </source>
</evidence>
<accession>A0A9P7JKZ3</accession>
<proteinExistence type="predicted"/>